<reference evidence="1" key="1">
    <citation type="journal article" date="2015" name="Nature">
        <title>Complex archaea that bridge the gap between prokaryotes and eukaryotes.</title>
        <authorList>
            <person name="Spang A."/>
            <person name="Saw J.H."/>
            <person name="Jorgensen S.L."/>
            <person name="Zaremba-Niedzwiedzka K."/>
            <person name="Martijn J."/>
            <person name="Lind A.E."/>
            <person name="van Eijk R."/>
            <person name="Schleper C."/>
            <person name="Guy L."/>
            <person name="Ettema T.J."/>
        </authorList>
    </citation>
    <scope>NUCLEOTIDE SEQUENCE</scope>
</reference>
<name>A0A0F9IQ37_9ZZZZ</name>
<accession>A0A0F9IQ37</accession>
<gene>
    <name evidence="1" type="ORF">LCGC14_1916100</name>
</gene>
<proteinExistence type="predicted"/>
<dbReference type="EMBL" id="LAZR01020326">
    <property type="protein sequence ID" value="KKL89292.1"/>
    <property type="molecule type" value="Genomic_DNA"/>
</dbReference>
<organism evidence="1">
    <name type="scientific">marine sediment metagenome</name>
    <dbReference type="NCBI Taxonomy" id="412755"/>
    <lineage>
        <taxon>unclassified sequences</taxon>
        <taxon>metagenomes</taxon>
        <taxon>ecological metagenomes</taxon>
    </lineage>
</organism>
<evidence type="ECO:0000313" key="1">
    <source>
        <dbReference type="EMBL" id="KKL89292.1"/>
    </source>
</evidence>
<sequence>IIEIPLPSEEACLAELAVPEVVDRMTSRIEGHRHWRIIAACREEDTGEKIGGIVEYLKLEREY</sequence>
<feature type="non-terminal residue" evidence="1">
    <location>
        <position position="1"/>
    </location>
</feature>
<dbReference type="AlphaFoldDB" id="A0A0F9IQ37"/>
<protein>
    <submittedName>
        <fullName evidence="1">Uncharacterized protein</fullName>
    </submittedName>
</protein>
<comment type="caution">
    <text evidence="1">The sequence shown here is derived from an EMBL/GenBank/DDBJ whole genome shotgun (WGS) entry which is preliminary data.</text>
</comment>